<evidence type="ECO:0000313" key="1">
    <source>
        <dbReference type="EMBL" id="MFC5712486.1"/>
    </source>
</evidence>
<gene>
    <name evidence="1" type="ORF">ACFPU1_06810</name>
</gene>
<dbReference type="Pfam" id="PF19785">
    <property type="entry name" value="UPF0738"/>
    <property type="match status" value="1"/>
</dbReference>
<sequence>MQQHVLTITQVKIKENELLLTPIEDWPKDEWLKLKDGERMLADSDALALVYILELDGQFVQLRFPKHTWPQLHEGYQKELPAVLDGPENITLGKFKEELEYLLDNIEGNGNYGEDMVAAFENAFQLNK</sequence>
<dbReference type="InterPro" id="IPR020908">
    <property type="entry name" value="UPF0738"/>
</dbReference>
<comment type="caution">
    <text evidence="1">The sequence shown here is derived from an EMBL/GenBank/DDBJ whole genome shotgun (WGS) entry which is preliminary data.</text>
</comment>
<organism evidence="1 2">
    <name type="scientific">Thalassorhabdus alkalitolerans</name>
    <dbReference type="NCBI Taxonomy" id="2282697"/>
    <lineage>
        <taxon>Bacteria</taxon>
        <taxon>Bacillati</taxon>
        <taxon>Bacillota</taxon>
        <taxon>Bacilli</taxon>
        <taxon>Bacillales</taxon>
        <taxon>Bacillaceae</taxon>
        <taxon>Thalassorhabdus</taxon>
    </lineage>
</organism>
<reference evidence="2" key="1">
    <citation type="journal article" date="2019" name="Int. J. Syst. Evol. Microbiol.">
        <title>The Global Catalogue of Microorganisms (GCM) 10K type strain sequencing project: providing services to taxonomists for standard genome sequencing and annotation.</title>
        <authorList>
            <consortium name="The Broad Institute Genomics Platform"/>
            <consortium name="The Broad Institute Genome Sequencing Center for Infectious Disease"/>
            <person name="Wu L."/>
            <person name="Ma J."/>
        </authorList>
    </citation>
    <scope>NUCLEOTIDE SEQUENCE [LARGE SCALE GENOMIC DNA]</scope>
    <source>
        <strain evidence="2">CECT 7184</strain>
    </source>
</reference>
<name>A0ABW0YK26_9BACI</name>
<dbReference type="Proteomes" id="UP001596142">
    <property type="component" value="Unassembled WGS sequence"/>
</dbReference>
<accession>A0ABW0YK26</accession>
<protein>
    <submittedName>
        <fullName evidence="1">Uncharacterized protein</fullName>
    </submittedName>
</protein>
<proteinExistence type="predicted"/>
<dbReference type="RefSeq" id="WP_054634916.1">
    <property type="nucleotide sequence ID" value="NZ_JBHSOZ010000003.1"/>
</dbReference>
<evidence type="ECO:0000313" key="2">
    <source>
        <dbReference type="Proteomes" id="UP001596142"/>
    </source>
</evidence>
<dbReference type="EMBL" id="JBHSOZ010000003">
    <property type="protein sequence ID" value="MFC5712486.1"/>
    <property type="molecule type" value="Genomic_DNA"/>
</dbReference>
<keyword evidence="2" id="KW-1185">Reference proteome</keyword>